<reference evidence="8" key="1">
    <citation type="submission" date="2019-03" db="EMBL/GenBank/DDBJ databases">
        <title>Afifella sp. nov., isolated from activated sludge.</title>
        <authorList>
            <person name="Li Q."/>
            <person name="Liu Y."/>
        </authorList>
    </citation>
    <scope>NUCLEOTIDE SEQUENCE</scope>
    <source>
        <strain evidence="8">L72</strain>
    </source>
</reference>
<gene>
    <name evidence="8" type="ORF">E4O86_22830</name>
</gene>
<dbReference type="Proteomes" id="UP000773614">
    <property type="component" value="Unassembled WGS sequence"/>
</dbReference>
<dbReference type="SUPFAM" id="SSF51445">
    <property type="entry name" value="(Trans)glycosidases"/>
    <property type="match status" value="1"/>
</dbReference>
<dbReference type="InterPro" id="IPR001764">
    <property type="entry name" value="Glyco_hydro_3_N"/>
</dbReference>
<sequence>MKPDSNSVVDPGAGPAAPVAPRLAEHIEALVAAMTLEEKLGQLTLGTAEGAVTGPYLPEDYLAEIRAGRLGNLLNLWGAEAVRAAQRVAVEETRLGIPLIIGFDVLHGHRTVFPIPLAEACACDPALWEATARMAAAEAAADGVAMTFAPMLDIGRDPRWGRIAEGPGEDPWLACRFAEAKVRGFQGSDLAAAGTLAATAKHFAAYGAVTAGRDYASVDISERTLAEVYLPPFRAAIEAGAAGVMPAFVDLAGLPMTANAALLRDRLRGEWGFAGVIVSDYGAVAELVVHGVAADPVEAAVLALKAGIDLDMMGRTYLRGLPAALERGLVAMDEIDAALRRVLALKARLGLFDDPCRGAGPSAGGEAGAARALAREAA</sequence>
<dbReference type="GO" id="GO:0009251">
    <property type="term" value="P:glucan catabolic process"/>
    <property type="evidence" value="ECO:0007669"/>
    <property type="project" value="TreeGrafter"/>
</dbReference>
<evidence type="ECO:0000256" key="3">
    <source>
        <dbReference type="ARBA" id="ARBA00012744"/>
    </source>
</evidence>
<dbReference type="InterPro" id="IPR036962">
    <property type="entry name" value="Glyco_hydro_3_N_sf"/>
</dbReference>
<evidence type="ECO:0000256" key="6">
    <source>
        <dbReference type="ARBA" id="ARBA00023295"/>
    </source>
</evidence>
<dbReference type="PRINTS" id="PR00133">
    <property type="entry name" value="GLHYDRLASE3"/>
</dbReference>
<dbReference type="EC" id="3.2.1.21" evidence="3"/>
<evidence type="ECO:0000256" key="1">
    <source>
        <dbReference type="ARBA" id="ARBA00000448"/>
    </source>
</evidence>
<evidence type="ECO:0000313" key="8">
    <source>
        <dbReference type="EMBL" id="MYZ50536.1"/>
    </source>
</evidence>
<keyword evidence="5" id="KW-0378">Hydrolase</keyword>
<dbReference type="GO" id="GO:0008422">
    <property type="term" value="F:beta-glucosidase activity"/>
    <property type="evidence" value="ECO:0007669"/>
    <property type="project" value="UniProtKB-EC"/>
</dbReference>
<dbReference type="EMBL" id="SPKJ01000205">
    <property type="protein sequence ID" value="MYZ50536.1"/>
    <property type="molecule type" value="Genomic_DNA"/>
</dbReference>
<accession>A0A964T8J8</accession>
<dbReference type="Pfam" id="PF00933">
    <property type="entry name" value="Glyco_hydro_3"/>
    <property type="match status" value="1"/>
</dbReference>
<keyword evidence="6" id="KW-0326">Glycosidase</keyword>
<evidence type="ECO:0000256" key="5">
    <source>
        <dbReference type="ARBA" id="ARBA00022801"/>
    </source>
</evidence>
<keyword evidence="9" id="KW-1185">Reference proteome</keyword>
<dbReference type="FunFam" id="3.20.20.300:FF:000005">
    <property type="entry name" value="Periplasmic beta-glucosidase"/>
    <property type="match status" value="1"/>
</dbReference>
<dbReference type="AlphaFoldDB" id="A0A964T8J8"/>
<evidence type="ECO:0000256" key="4">
    <source>
        <dbReference type="ARBA" id="ARBA00022729"/>
    </source>
</evidence>
<dbReference type="RefSeq" id="WP_343039220.1">
    <property type="nucleotide sequence ID" value="NZ_SPKJ01000205.1"/>
</dbReference>
<dbReference type="Gene3D" id="3.20.20.300">
    <property type="entry name" value="Glycoside hydrolase, family 3, N-terminal domain"/>
    <property type="match status" value="1"/>
</dbReference>
<dbReference type="InterPro" id="IPR051915">
    <property type="entry name" value="Cellulose_Degrad_GH3"/>
</dbReference>
<comment type="catalytic activity">
    <reaction evidence="1">
        <text>Hydrolysis of terminal, non-reducing beta-D-glucosyl residues with release of beta-D-glucose.</text>
        <dbReference type="EC" id="3.2.1.21"/>
    </reaction>
</comment>
<protein>
    <recommendedName>
        <fullName evidence="3">beta-glucosidase</fullName>
        <ecNumber evidence="3">3.2.1.21</ecNumber>
    </recommendedName>
</protein>
<comment type="similarity">
    <text evidence="2">Belongs to the glycosyl hydrolase 3 family.</text>
</comment>
<dbReference type="PANTHER" id="PTHR30620:SF16">
    <property type="entry name" value="LYSOSOMAL BETA GLUCOSIDASE"/>
    <property type="match status" value="1"/>
</dbReference>
<dbReference type="PANTHER" id="PTHR30620">
    <property type="entry name" value="PERIPLASMIC BETA-GLUCOSIDASE-RELATED"/>
    <property type="match status" value="1"/>
</dbReference>
<evidence type="ECO:0000259" key="7">
    <source>
        <dbReference type="Pfam" id="PF00933"/>
    </source>
</evidence>
<proteinExistence type="inferred from homology"/>
<feature type="domain" description="Glycoside hydrolase family 3 N-terminal" evidence="7">
    <location>
        <begin position="35"/>
        <end position="344"/>
    </location>
</feature>
<dbReference type="InterPro" id="IPR017853">
    <property type="entry name" value="GH"/>
</dbReference>
<evidence type="ECO:0000313" key="9">
    <source>
        <dbReference type="Proteomes" id="UP000773614"/>
    </source>
</evidence>
<organism evidence="8 9">
    <name type="scientific">Propylenella binzhouense</name>
    <dbReference type="NCBI Taxonomy" id="2555902"/>
    <lineage>
        <taxon>Bacteria</taxon>
        <taxon>Pseudomonadati</taxon>
        <taxon>Pseudomonadota</taxon>
        <taxon>Alphaproteobacteria</taxon>
        <taxon>Hyphomicrobiales</taxon>
        <taxon>Propylenellaceae</taxon>
        <taxon>Propylenella</taxon>
    </lineage>
</organism>
<comment type="caution">
    <text evidence="8">The sequence shown here is derived from an EMBL/GenBank/DDBJ whole genome shotgun (WGS) entry which is preliminary data.</text>
</comment>
<evidence type="ECO:0000256" key="2">
    <source>
        <dbReference type="ARBA" id="ARBA00005336"/>
    </source>
</evidence>
<feature type="non-terminal residue" evidence="8">
    <location>
        <position position="378"/>
    </location>
</feature>
<keyword evidence="4" id="KW-0732">Signal</keyword>
<name>A0A964T8J8_9HYPH</name>